<sequence length="74" mass="7863">MVLLAPRSVVQLTAVTDTEDPSTGPAAGPSRTGERTRTHPNTTLATNGALRARPRCIISDDQGNHDGFRHLASK</sequence>
<name>A0A5K3FMZ0_MESCO</name>
<feature type="region of interest" description="Disordered" evidence="1">
    <location>
        <begin position="14"/>
        <end position="49"/>
    </location>
</feature>
<accession>A0A5K3FMZ0</accession>
<dbReference type="AlphaFoldDB" id="A0A5K3FMZ0"/>
<reference evidence="2" key="1">
    <citation type="submission" date="2019-11" db="UniProtKB">
        <authorList>
            <consortium name="WormBaseParasite"/>
        </authorList>
    </citation>
    <scope>IDENTIFICATION</scope>
</reference>
<protein>
    <submittedName>
        <fullName evidence="2">Secreted protein</fullName>
    </submittedName>
</protein>
<organism evidence="2">
    <name type="scientific">Mesocestoides corti</name>
    <name type="common">Flatworm</name>
    <dbReference type="NCBI Taxonomy" id="53468"/>
    <lineage>
        <taxon>Eukaryota</taxon>
        <taxon>Metazoa</taxon>
        <taxon>Spiralia</taxon>
        <taxon>Lophotrochozoa</taxon>
        <taxon>Platyhelminthes</taxon>
        <taxon>Cestoda</taxon>
        <taxon>Eucestoda</taxon>
        <taxon>Cyclophyllidea</taxon>
        <taxon>Mesocestoididae</taxon>
        <taxon>Mesocestoides</taxon>
    </lineage>
</organism>
<evidence type="ECO:0000256" key="1">
    <source>
        <dbReference type="SAM" id="MobiDB-lite"/>
    </source>
</evidence>
<dbReference type="WBParaSite" id="MCU_009104-RA">
    <property type="protein sequence ID" value="MCU_009104-RA"/>
    <property type="gene ID" value="MCU_009104"/>
</dbReference>
<evidence type="ECO:0000313" key="2">
    <source>
        <dbReference type="WBParaSite" id="MCU_009104-RA"/>
    </source>
</evidence>
<proteinExistence type="predicted"/>